<dbReference type="NCBIfam" id="TIGR02436">
    <property type="entry name" value="four helix bundle protein"/>
    <property type="match status" value="1"/>
</dbReference>
<gene>
    <name evidence="1" type="ORF">CCAND38_640011</name>
</gene>
<dbReference type="CDD" id="cd16377">
    <property type="entry name" value="23S_rRNA_IVP_like"/>
    <property type="match status" value="1"/>
</dbReference>
<dbReference type="InterPro" id="IPR012657">
    <property type="entry name" value="23S_rRNA-intervening_sequence"/>
</dbReference>
<dbReference type="PANTHER" id="PTHR38471:SF2">
    <property type="entry name" value="FOUR HELIX BUNDLE PROTEIN"/>
    <property type="match status" value="1"/>
</dbReference>
<dbReference type="Pfam" id="PF05635">
    <property type="entry name" value="23S_rRNA_IVP"/>
    <property type="match status" value="1"/>
</dbReference>
<dbReference type="EMBL" id="CDOI01000178">
    <property type="protein sequence ID" value="CEN48730.1"/>
    <property type="molecule type" value="Genomic_DNA"/>
</dbReference>
<evidence type="ECO:0000313" key="2">
    <source>
        <dbReference type="Proteomes" id="UP000045051"/>
    </source>
</evidence>
<dbReference type="Proteomes" id="UP000045051">
    <property type="component" value="Unassembled WGS sequence"/>
</dbReference>
<accession>A0A0B7IAI0</accession>
<dbReference type="RefSeq" id="WP_197066353.1">
    <property type="nucleotide sequence ID" value="NZ_CDOI01000178.1"/>
</dbReference>
<name>A0A0B7IAI0_9FLAO</name>
<evidence type="ECO:0000313" key="1">
    <source>
        <dbReference type="EMBL" id="CEN48730.1"/>
    </source>
</evidence>
<dbReference type="PANTHER" id="PTHR38471">
    <property type="entry name" value="FOUR HELIX BUNDLE PROTEIN"/>
    <property type="match status" value="1"/>
</dbReference>
<sequence length="119" mass="13922">MMLSYRELDVWKNAMNLVDDVYILTKSFPREELFVLTSQIRRASISIPSNIAEGFDRKNTKEYLQFCYIALSSPSELDTQIEIAFRQKYTENTEILSEKVLIIKKQLLALIKSLKLKLK</sequence>
<proteinExistence type="predicted"/>
<dbReference type="InterPro" id="IPR036583">
    <property type="entry name" value="23S_rRNA_IVS_sf"/>
</dbReference>
<keyword evidence="2" id="KW-1185">Reference proteome</keyword>
<reference evidence="1 2" key="1">
    <citation type="submission" date="2015-01" db="EMBL/GenBank/DDBJ databases">
        <authorList>
            <person name="Xiang T."/>
            <person name="Song Y."/>
            <person name="Huang L."/>
            <person name="Wang B."/>
            <person name="Wu P."/>
        </authorList>
    </citation>
    <scope>NUCLEOTIDE SEQUENCE [LARGE SCALE GENOMIC DNA]</scope>
    <source>
        <strain evidence="1 2">CcD38</strain>
    </source>
</reference>
<dbReference type="Gene3D" id="1.20.1440.60">
    <property type="entry name" value="23S rRNA-intervening sequence"/>
    <property type="match status" value="1"/>
</dbReference>
<dbReference type="SUPFAM" id="SSF158446">
    <property type="entry name" value="IVS-encoded protein-like"/>
    <property type="match status" value="1"/>
</dbReference>
<protein>
    <submittedName>
        <fullName evidence="1">Ribosomal S23 superfamily protein</fullName>
    </submittedName>
</protein>
<organism evidence="1 2">
    <name type="scientific">Capnocytophaga canis</name>
    <dbReference type="NCBI Taxonomy" id="1848903"/>
    <lineage>
        <taxon>Bacteria</taxon>
        <taxon>Pseudomonadati</taxon>
        <taxon>Bacteroidota</taxon>
        <taxon>Flavobacteriia</taxon>
        <taxon>Flavobacteriales</taxon>
        <taxon>Flavobacteriaceae</taxon>
        <taxon>Capnocytophaga</taxon>
    </lineage>
</organism>
<dbReference type="AlphaFoldDB" id="A0A0B7IAI0"/>